<gene>
    <name evidence="9" type="primary">LOC102387209</name>
</gene>
<dbReference type="OrthoDB" id="126772at2759"/>
<dbReference type="PROSITE" id="PS51465">
    <property type="entry name" value="KAZAL_2"/>
    <property type="match status" value="1"/>
</dbReference>
<dbReference type="Pfam" id="PF00050">
    <property type="entry name" value="Kazal_1"/>
    <property type="match status" value="1"/>
</dbReference>
<feature type="chain" id="PRO_5010522223" evidence="6">
    <location>
        <begin position="24"/>
        <end position="84"/>
    </location>
</feature>
<keyword evidence="2" id="KW-0964">Secreted</keyword>
<sequence length="84" mass="9318">MTLTRVTVLLALGLLCYLEGAAGQDDQDDYPKHVNCPGAYAPVCGTNGKTYHNICFLKAENRKSLRTIRVKHRGPCQDDDLHES</sequence>
<dbReference type="SUPFAM" id="SSF100895">
    <property type="entry name" value="Kazal-type serine protease inhibitors"/>
    <property type="match status" value="1"/>
</dbReference>
<keyword evidence="6" id="KW-0732">Signal</keyword>
<dbReference type="KEGG" id="asn:102387209"/>
<evidence type="ECO:0000256" key="3">
    <source>
        <dbReference type="ARBA" id="ARBA00022690"/>
    </source>
</evidence>
<organism evidence="8 9">
    <name type="scientific">Alligator sinensis</name>
    <name type="common">Chinese alligator</name>
    <dbReference type="NCBI Taxonomy" id="38654"/>
    <lineage>
        <taxon>Eukaryota</taxon>
        <taxon>Metazoa</taxon>
        <taxon>Chordata</taxon>
        <taxon>Craniata</taxon>
        <taxon>Vertebrata</taxon>
        <taxon>Euteleostomi</taxon>
        <taxon>Archelosauria</taxon>
        <taxon>Archosauria</taxon>
        <taxon>Crocodylia</taxon>
        <taxon>Alligatoridae</taxon>
        <taxon>Alligatorinae</taxon>
        <taxon>Alligator</taxon>
    </lineage>
</organism>
<keyword evidence="3 9" id="KW-0646">Protease inhibitor</keyword>
<dbReference type="Gene3D" id="3.30.60.30">
    <property type="match status" value="1"/>
</dbReference>
<evidence type="ECO:0000256" key="5">
    <source>
        <dbReference type="ARBA" id="ARBA00023157"/>
    </source>
</evidence>
<accession>A0A1U7SAN7</accession>
<feature type="signal peptide" evidence="6">
    <location>
        <begin position="1"/>
        <end position="23"/>
    </location>
</feature>
<feature type="domain" description="Kazal-like" evidence="7">
    <location>
        <begin position="21"/>
        <end position="78"/>
    </location>
</feature>
<evidence type="ECO:0000256" key="2">
    <source>
        <dbReference type="ARBA" id="ARBA00022525"/>
    </source>
</evidence>
<keyword evidence="8" id="KW-1185">Reference proteome</keyword>
<proteinExistence type="predicted"/>
<evidence type="ECO:0000256" key="1">
    <source>
        <dbReference type="ARBA" id="ARBA00004613"/>
    </source>
</evidence>
<dbReference type="SMART" id="SM00280">
    <property type="entry name" value="KAZAL"/>
    <property type="match status" value="1"/>
</dbReference>
<dbReference type="Proteomes" id="UP000189705">
    <property type="component" value="Unplaced"/>
</dbReference>
<dbReference type="GO" id="GO:0004867">
    <property type="term" value="F:serine-type endopeptidase inhibitor activity"/>
    <property type="evidence" value="ECO:0007669"/>
    <property type="project" value="UniProtKB-KW"/>
</dbReference>
<dbReference type="GO" id="GO:0005576">
    <property type="term" value="C:extracellular region"/>
    <property type="evidence" value="ECO:0007669"/>
    <property type="project" value="UniProtKB-SubCell"/>
</dbReference>
<name>A0A1U7SAN7_ALLSI</name>
<dbReference type="GeneID" id="102387209"/>
<dbReference type="RefSeq" id="XP_006032261.1">
    <property type="nucleotide sequence ID" value="XM_006032199.2"/>
</dbReference>
<dbReference type="PANTHER" id="PTHR21312:SF28">
    <property type="entry name" value="OVOINHIBITOR-RELATED"/>
    <property type="match status" value="1"/>
</dbReference>
<dbReference type="AlphaFoldDB" id="A0A1U7SAN7"/>
<evidence type="ECO:0000313" key="9">
    <source>
        <dbReference type="RefSeq" id="XP_006032261.1"/>
    </source>
</evidence>
<reference evidence="9" key="1">
    <citation type="submission" date="2025-08" db="UniProtKB">
        <authorList>
            <consortium name="RefSeq"/>
        </authorList>
    </citation>
    <scope>IDENTIFICATION</scope>
</reference>
<evidence type="ECO:0000259" key="7">
    <source>
        <dbReference type="PROSITE" id="PS51465"/>
    </source>
</evidence>
<dbReference type="InParanoid" id="A0A1U7SAN7"/>
<protein>
    <submittedName>
        <fullName evidence="9">Serine protease inhibitor Kazal-type 1-like</fullName>
    </submittedName>
</protein>
<keyword evidence="4 9" id="KW-0722">Serine protease inhibitor</keyword>
<evidence type="ECO:0000313" key="8">
    <source>
        <dbReference type="Proteomes" id="UP000189705"/>
    </source>
</evidence>
<dbReference type="InterPro" id="IPR036058">
    <property type="entry name" value="Kazal_dom_sf"/>
</dbReference>
<evidence type="ECO:0000256" key="4">
    <source>
        <dbReference type="ARBA" id="ARBA00022900"/>
    </source>
</evidence>
<dbReference type="PANTHER" id="PTHR21312">
    <property type="entry name" value="SERINE PROTEASE INHIBITOR"/>
    <property type="match status" value="1"/>
</dbReference>
<dbReference type="InterPro" id="IPR002350">
    <property type="entry name" value="Kazal_dom"/>
</dbReference>
<evidence type="ECO:0000256" key="6">
    <source>
        <dbReference type="SAM" id="SignalP"/>
    </source>
</evidence>
<keyword evidence="5" id="KW-1015">Disulfide bond</keyword>
<comment type="subcellular location">
    <subcellularLocation>
        <location evidence="1">Secreted</location>
    </subcellularLocation>
</comment>